<dbReference type="CDD" id="cd00077">
    <property type="entry name" value="HDc"/>
    <property type="match status" value="1"/>
</dbReference>
<comment type="caution">
    <text evidence="2">The sequence shown here is derived from an EMBL/GenBank/DDBJ whole genome shotgun (WGS) entry which is preliminary data.</text>
</comment>
<dbReference type="OrthoDB" id="9759601at2"/>
<evidence type="ECO:0000313" key="2">
    <source>
        <dbReference type="EMBL" id="PKR86478.1"/>
    </source>
</evidence>
<protein>
    <submittedName>
        <fullName evidence="2">C-di-GMP phosphodiesterase</fullName>
    </submittedName>
</protein>
<accession>A0A2N3LPD7</accession>
<organism evidence="2 3">
    <name type="scientific">Heyndrickxia camelliae</name>
    <dbReference type="NCBI Taxonomy" id="1707093"/>
    <lineage>
        <taxon>Bacteria</taxon>
        <taxon>Bacillati</taxon>
        <taxon>Bacillota</taxon>
        <taxon>Bacilli</taxon>
        <taxon>Bacillales</taxon>
        <taxon>Bacillaceae</taxon>
        <taxon>Heyndrickxia</taxon>
    </lineage>
</organism>
<dbReference type="Gene3D" id="1.10.3210.10">
    <property type="entry name" value="Hypothetical protein af1432"/>
    <property type="match status" value="1"/>
</dbReference>
<dbReference type="SUPFAM" id="SSF109604">
    <property type="entry name" value="HD-domain/PDEase-like"/>
    <property type="match status" value="1"/>
</dbReference>
<proteinExistence type="predicted"/>
<feature type="domain" description="HD-GYP" evidence="1">
    <location>
        <begin position="106"/>
        <end position="282"/>
    </location>
</feature>
<dbReference type="Proteomes" id="UP000233440">
    <property type="component" value="Unassembled WGS sequence"/>
</dbReference>
<name>A0A2N3LPD7_9BACI</name>
<reference evidence="2 3" key="1">
    <citation type="submission" date="2017-11" db="EMBL/GenBank/DDBJ databases">
        <title>Bacillus camelliae sp. nov., isolated from pu'er tea.</title>
        <authorList>
            <person name="Niu L."/>
        </authorList>
    </citation>
    <scope>NUCLEOTIDE SEQUENCE [LARGE SCALE GENOMIC DNA]</scope>
    <source>
        <strain evidence="2 3">7578-1</strain>
    </source>
</reference>
<dbReference type="InterPro" id="IPR003607">
    <property type="entry name" value="HD/PDEase_dom"/>
</dbReference>
<dbReference type="EMBL" id="PIQO01000002">
    <property type="protein sequence ID" value="PKR86478.1"/>
    <property type="molecule type" value="Genomic_DNA"/>
</dbReference>
<dbReference type="PANTHER" id="PTHR43155">
    <property type="entry name" value="CYCLIC DI-GMP PHOSPHODIESTERASE PA4108-RELATED"/>
    <property type="match status" value="1"/>
</dbReference>
<sequence length="326" mass="37123">MRFIQIEDYDHTTMQLARPIYDRQKRILLAAGRTIHPKYLERIKQMNISTLIVEDAESHGITMDELLDMPTWMDAIEVVQKAYDLARQGKPLNVFDLQVTINKIILEVIRRKTIFLIPSSSVSEELKPYAHSVNVTLLALQTSKTLGYSNSQQRDLAMGSLLHDIGKVAGKDETLHPKKGFEIIRNNREISLLSAHVAFQHHERYDGSGYPRKLSSSEILEYPQICAVSNLYEHLVSSRKALPHLALEMIMSKNGIDFDPKIVQAFIESIPSYIPGAKVRLNNGQEAIVTRIKNNLHRPFVRLKSTGEEVDLSENLSMLISEIFSY</sequence>
<keyword evidence="3" id="KW-1185">Reference proteome</keyword>
<evidence type="ECO:0000259" key="1">
    <source>
        <dbReference type="PROSITE" id="PS51832"/>
    </source>
</evidence>
<evidence type="ECO:0000313" key="3">
    <source>
        <dbReference type="Proteomes" id="UP000233440"/>
    </source>
</evidence>
<gene>
    <name evidence="2" type="ORF">CWO92_04130</name>
</gene>
<dbReference type="PANTHER" id="PTHR43155:SF2">
    <property type="entry name" value="CYCLIC DI-GMP PHOSPHODIESTERASE PA4108"/>
    <property type="match status" value="1"/>
</dbReference>
<dbReference type="AlphaFoldDB" id="A0A2N3LPD7"/>
<dbReference type="Pfam" id="PF13487">
    <property type="entry name" value="HD_5"/>
    <property type="match status" value="1"/>
</dbReference>
<dbReference type="InterPro" id="IPR037522">
    <property type="entry name" value="HD_GYP_dom"/>
</dbReference>
<dbReference type="PROSITE" id="PS51832">
    <property type="entry name" value="HD_GYP"/>
    <property type="match status" value="1"/>
</dbReference>